<proteinExistence type="predicted"/>
<dbReference type="PANTHER" id="PTHR33434:SF2">
    <property type="entry name" value="FATTY ACID-BINDING PROTEIN TM_1468"/>
    <property type="match status" value="1"/>
</dbReference>
<reference evidence="3" key="2">
    <citation type="submission" date="2021-04" db="EMBL/GenBank/DDBJ databases">
        <authorList>
            <person name="Gilroy R."/>
        </authorList>
    </citation>
    <scope>NUCLEOTIDE SEQUENCE</scope>
    <source>
        <strain evidence="3">CHK32-1732</strain>
    </source>
</reference>
<dbReference type="PROSITE" id="PS51482">
    <property type="entry name" value="DEGV"/>
    <property type="match status" value="1"/>
</dbReference>
<reference evidence="3" key="1">
    <citation type="journal article" date="2021" name="PeerJ">
        <title>Extensive microbial diversity within the chicken gut microbiome revealed by metagenomics and culture.</title>
        <authorList>
            <person name="Gilroy R."/>
            <person name="Ravi A."/>
            <person name="Getino M."/>
            <person name="Pursley I."/>
            <person name="Horton D.L."/>
            <person name="Alikhan N.F."/>
            <person name="Baker D."/>
            <person name="Gharbi K."/>
            <person name="Hall N."/>
            <person name="Watson M."/>
            <person name="Adriaenssens E.M."/>
            <person name="Foster-Nyarko E."/>
            <person name="Jarju S."/>
            <person name="Secka A."/>
            <person name="Antonio M."/>
            <person name="Oren A."/>
            <person name="Chaudhuri R.R."/>
            <person name="La Ragione R."/>
            <person name="Hildebrand F."/>
            <person name="Pallen M.J."/>
        </authorList>
    </citation>
    <scope>NUCLEOTIDE SEQUENCE</scope>
    <source>
        <strain evidence="3">CHK32-1732</strain>
    </source>
</reference>
<evidence type="ECO:0000256" key="1">
    <source>
        <dbReference type="ARBA" id="ARBA00023121"/>
    </source>
</evidence>
<dbReference type="InterPro" id="IPR003797">
    <property type="entry name" value="DegV"/>
</dbReference>
<name>A0A9D1ULC8_9CORY</name>
<dbReference type="InterPro" id="IPR050270">
    <property type="entry name" value="DegV_domain_contain"/>
</dbReference>
<accession>A0A9D1ULC8</accession>
<feature type="region of interest" description="Disordered" evidence="2">
    <location>
        <begin position="210"/>
        <end position="388"/>
    </location>
</feature>
<dbReference type="Gene3D" id="3.40.50.10440">
    <property type="entry name" value="Dihydroxyacetone kinase, domain 1"/>
    <property type="match status" value="1"/>
</dbReference>
<organism evidence="3 4">
    <name type="scientific">Candidatus Corynebacterium avicola</name>
    <dbReference type="NCBI Taxonomy" id="2838527"/>
    <lineage>
        <taxon>Bacteria</taxon>
        <taxon>Bacillati</taxon>
        <taxon>Actinomycetota</taxon>
        <taxon>Actinomycetes</taxon>
        <taxon>Mycobacteriales</taxon>
        <taxon>Corynebacteriaceae</taxon>
        <taxon>Corynebacterium</taxon>
    </lineage>
</organism>
<feature type="compositionally biased region" description="Acidic residues" evidence="2">
    <location>
        <begin position="243"/>
        <end position="302"/>
    </location>
</feature>
<feature type="compositionally biased region" description="Basic and acidic residues" evidence="2">
    <location>
        <begin position="331"/>
        <end position="382"/>
    </location>
</feature>
<dbReference type="GO" id="GO:0008289">
    <property type="term" value="F:lipid binding"/>
    <property type="evidence" value="ECO:0007669"/>
    <property type="project" value="UniProtKB-KW"/>
</dbReference>
<dbReference type="Pfam" id="PF02645">
    <property type="entry name" value="DegV"/>
    <property type="match status" value="1"/>
</dbReference>
<protein>
    <submittedName>
        <fullName evidence="3">DegV family protein</fullName>
    </submittedName>
</protein>
<dbReference type="AlphaFoldDB" id="A0A9D1ULC8"/>
<dbReference type="SUPFAM" id="SSF82549">
    <property type="entry name" value="DAK1/DegV-like"/>
    <property type="match status" value="2"/>
</dbReference>
<dbReference type="InterPro" id="IPR043168">
    <property type="entry name" value="DegV_C"/>
</dbReference>
<gene>
    <name evidence="3" type="ORF">H9870_08010</name>
</gene>
<dbReference type="NCBIfam" id="TIGR00762">
    <property type="entry name" value="DegV"/>
    <property type="match status" value="1"/>
</dbReference>
<keyword evidence="1" id="KW-0446">Lipid-binding</keyword>
<evidence type="ECO:0000256" key="2">
    <source>
        <dbReference type="SAM" id="MobiDB-lite"/>
    </source>
</evidence>
<sequence length="449" mass="46797">MTVKVVTDSSACLPPALAAEYGITVLDFHAEGKGDEETTAGLGSLELTACYARLLERGGDDGVVAVHISKELSGTWSSASQAAAVLGETVEVLDTQSAGMVVGQAAIAAARCADEGGSLDECRGAAQQVIDSGHLWLFLGKTDAMARGGRLSAGQRLLSTALAIKPILHLTGGKLELVAKTRTQAKAMDRLVTFASAEYRAVAEATLQADSEAAEADAEASSEEEVVASTSTDEVSVPVGETDTADAAEEADAADASNDDADAEAGSATEEDSEGTSDSEDPDTTDESESDSEGDSDAESEDSEKPARGDRNAQVTVDTEPVYRPRIFSFGKDKGDKGDKAEKSSKADKADKSDKADEAEKTDKAEKTEKHGKADKAGKHDQQTPLEDLPRVPMHLAVHHFEAEEVAEQLRVSLREALPSCVVISVVDVTHAMAVHTGPGAVGVSLVRD</sequence>
<evidence type="ECO:0000313" key="4">
    <source>
        <dbReference type="Proteomes" id="UP000824190"/>
    </source>
</evidence>
<comment type="caution">
    <text evidence="3">The sequence shown here is derived from an EMBL/GenBank/DDBJ whole genome shotgun (WGS) entry which is preliminary data.</text>
</comment>
<dbReference type="PANTHER" id="PTHR33434">
    <property type="entry name" value="DEGV DOMAIN-CONTAINING PROTEIN DR_1986-RELATED"/>
    <property type="match status" value="1"/>
</dbReference>
<evidence type="ECO:0000313" key="3">
    <source>
        <dbReference type="EMBL" id="HIW91588.1"/>
    </source>
</evidence>
<feature type="compositionally biased region" description="Low complexity" evidence="2">
    <location>
        <begin position="227"/>
        <end position="242"/>
    </location>
</feature>
<dbReference type="Proteomes" id="UP000824190">
    <property type="component" value="Unassembled WGS sequence"/>
</dbReference>
<dbReference type="Gene3D" id="3.30.1180.10">
    <property type="match status" value="2"/>
</dbReference>
<feature type="compositionally biased region" description="Acidic residues" evidence="2">
    <location>
        <begin position="212"/>
        <end position="226"/>
    </location>
</feature>
<dbReference type="EMBL" id="DXGC01000072">
    <property type="protein sequence ID" value="HIW91588.1"/>
    <property type="molecule type" value="Genomic_DNA"/>
</dbReference>